<comment type="caution">
    <text evidence="2">The sequence shown here is derived from an EMBL/GenBank/DDBJ whole genome shotgun (WGS) entry which is preliminary data.</text>
</comment>
<keyword evidence="4" id="KW-1185">Reference proteome</keyword>
<organism evidence="2 3">
    <name type="scientific">Polarella glacialis</name>
    <name type="common">Dinoflagellate</name>
    <dbReference type="NCBI Taxonomy" id="89957"/>
    <lineage>
        <taxon>Eukaryota</taxon>
        <taxon>Sar</taxon>
        <taxon>Alveolata</taxon>
        <taxon>Dinophyceae</taxon>
        <taxon>Suessiales</taxon>
        <taxon>Suessiaceae</taxon>
        <taxon>Polarella</taxon>
    </lineage>
</organism>
<feature type="non-terminal residue" evidence="2">
    <location>
        <position position="1"/>
    </location>
</feature>
<dbReference type="OMA" id="ACHAGKM"/>
<dbReference type="Proteomes" id="UP000626109">
    <property type="component" value="Unassembled WGS sequence"/>
</dbReference>
<accession>A0A813LIZ8</accession>
<dbReference type="EMBL" id="CAJNNV010022259">
    <property type="protein sequence ID" value="CAE8607980.1"/>
    <property type="molecule type" value="Genomic_DNA"/>
</dbReference>
<proteinExistence type="predicted"/>
<dbReference type="AlphaFoldDB" id="A0A813LIZ8"/>
<protein>
    <submittedName>
        <fullName evidence="2">Uncharacterized protein</fullName>
    </submittedName>
</protein>
<dbReference type="Gene3D" id="3.40.50.1460">
    <property type="match status" value="1"/>
</dbReference>
<evidence type="ECO:0000313" key="4">
    <source>
        <dbReference type="Proteomes" id="UP000654075"/>
    </source>
</evidence>
<evidence type="ECO:0000313" key="3">
    <source>
        <dbReference type="Proteomes" id="UP000626109"/>
    </source>
</evidence>
<dbReference type="OrthoDB" id="3223806at2759"/>
<dbReference type="Proteomes" id="UP000654075">
    <property type="component" value="Unassembled WGS sequence"/>
</dbReference>
<sequence>APEAPPQAALPISRLTSPAPSYVGPPAMLDPSKTAGASYRLISFLELNHFIAQVPAGACLTAILDCSYPVVPGVSPQQNLPPSFKRVSRGRVDYRKLHDFVSRPRFLELPPLPVRHTPQFQRLLSFPVCRLHCFCACKLQEWDAELPLEGTVQGTFTWAFTKALAAGDFQCTVRQLKEALDKTTTGLKEHFQGVEQTPVLMMSQSASLDDTVLL</sequence>
<evidence type="ECO:0000313" key="1">
    <source>
        <dbReference type="EMBL" id="CAE8607980.1"/>
    </source>
</evidence>
<evidence type="ECO:0000313" key="2">
    <source>
        <dbReference type="EMBL" id="CAE8728189.1"/>
    </source>
</evidence>
<dbReference type="EMBL" id="CAJNNW010035512">
    <property type="protein sequence ID" value="CAE8728189.1"/>
    <property type="molecule type" value="Genomic_DNA"/>
</dbReference>
<gene>
    <name evidence="1" type="ORF">PGLA1383_LOCUS25882</name>
    <name evidence="2" type="ORF">PGLA2088_LOCUS45046</name>
</gene>
<reference evidence="2" key="1">
    <citation type="submission" date="2021-02" db="EMBL/GenBank/DDBJ databases">
        <authorList>
            <person name="Dougan E. K."/>
            <person name="Rhodes N."/>
            <person name="Thang M."/>
            <person name="Chan C."/>
        </authorList>
    </citation>
    <scope>NUCLEOTIDE SEQUENCE</scope>
</reference>
<name>A0A813LIZ8_POLGL</name>